<evidence type="ECO:0000313" key="13">
    <source>
        <dbReference type="EMBL" id="ARF11983.1"/>
    </source>
</evidence>
<keyword evidence="3" id="KW-0436">Ligase</keyword>
<evidence type="ECO:0000256" key="3">
    <source>
        <dbReference type="ARBA" id="ARBA00022598"/>
    </source>
</evidence>
<dbReference type="GO" id="GO:0004823">
    <property type="term" value="F:leucine-tRNA ligase activity"/>
    <property type="evidence" value="ECO:0007669"/>
    <property type="project" value="UniProtKB-EC"/>
</dbReference>
<evidence type="ECO:0000256" key="7">
    <source>
        <dbReference type="ARBA" id="ARBA00023146"/>
    </source>
</evidence>
<organism evidence="13">
    <name type="scientific">Klosneuvirus KNV1</name>
    <dbReference type="NCBI Taxonomy" id="1977640"/>
    <lineage>
        <taxon>Viruses</taxon>
        <taxon>Varidnaviria</taxon>
        <taxon>Bamfordvirae</taxon>
        <taxon>Nucleocytoviricota</taxon>
        <taxon>Megaviricetes</taxon>
        <taxon>Imitervirales</taxon>
        <taxon>Mimiviridae</taxon>
        <taxon>Klosneuvirinae</taxon>
        <taxon>Klosneuvirus</taxon>
    </lineage>
</organism>
<protein>
    <recommendedName>
        <fullName evidence="2">leucine--tRNA ligase</fullName>
        <ecNumber evidence="2">6.1.1.4</ecNumber>
    </recommendedName>
    <alternativeName>
        <fullName evidence="8">Leucyl-tRNA synthetase</fullName>
    </alternativeName>
</protein>
<evidence type="ECO:0000259" key="12">
    <source>
        <dbReference type="Pfam" id="PF09334"/>
    </source>
</evidence>
<dbReference type="InterPro" id="IPR009080">
    <property type="entry name" value="tRNAsynth_Ia_anticodon-bd"/>
</dbReference>
<dbReference type="Pfam" id="PF09334">
    <property type="entry name" value="tRNA-synt_1g"/>
    <property type="match status" value="1"/>
</dbReference>
<dbReference type="EC" id="6.1.1.4" evidence="2"/>
<evidence type="ECO:0000256" key="5">
    <source>
        <dbReference type="ARBA" id="ARBA00022840"/>
    </source>
</evidence>
<evidence type="ECO:0000256" key="6">
    <source>
        <dbReference type="ARBA" id="ARBA00022917"/>
    </source>
</evidence>
<feature type="domain" description="Aminoacyl-tRNA synthetase class Ia" evidence="10">
    <location>
        <begin position="12"/>
        <end position="391"/>
    </location>
</feature>
<dbReference type="SUPFAM" id="SSF47323">
    <property type="entry name" value="Anticodon-binding domain of a subclass of class I aminoacyl-tRNA synthetases"/>
    <property type="match status" value="1"/>
</dbReference>
<proteinExistence type="inferred from homology"/>
<dbReference type="PROSITE" id="PS00178">
    <property type="entry name" value="AA_TRNA_LIGASE_I"/>
    <property type="match status" value="1"/>
</dbReference>
<dbReference type="PANTHER" id="PTHR45794:SF1">
    <property type="entry name" value="LEUCINE--TRNA LIGASE, CYTOPLASMIC"/>
    <property type="match status" value="1"/>
</dbReference>
<keyword evidence="5" id="KW-0067">ATP-binding</keyword>
<dbReference type="Gene3D" id="3.40.50.620">
    <property type="entry name" value="HUPs"/>
    <property type="match status" value="2"/>
</dbReference>
<evidence type="ECO:0000256" key="1">
    <source>
        <dbReference type="ARBA" id="ARBA00005594"/>
    </source>
</evidence>
<feature type="domain" description="Methionyl/Valyl/Leucyl/Isoleucyl-tRNA synthetase anticodon-binding" evidence="11">
    <location>
        <begin position="595"/>
        <end position="713"/>
    </location>
</feature>
<gene>
    <name evidence="13" type="ORF">Klosneuvirus_3_118</name>
</gene>
<comment type="similarity">
    <text evidence="1">Belongs to the class-I aminoacyl-tRNA synthetase family.</text>
</comment>
<dbReference type="GO" id="GO:0005524">
    <property type="term" value="F:ATP binding"/>
    <property type="evidence" value="ECO:0007669"/>
    <property type="project" value="UniProtKB-KW"/>
</dbReference>
<reference evidence="13" key="1">
    <citation type="journal article" date="2017" name="Science">
        <title>Giant viruses with an expanded complement of translation system components.</title>
        <authorList>
            <person name="Schulz F."/>
            <person name="Yutin N."/>
            <person name="Ivanova N.N."/>
            <person name="Ortega D.R."/>
            <person name="Lee T.K."/>
            <person name="Vierheilig J."/>
            <person name="Daims H."/>
            <person name="Horn M."/>
            <person name="Wagner M."/>
            <person name="Jensen G.J."/>
            <person name="Kyrpides N.C."/>
            <person name="Koonin E.V."/>
            <person name="Woyke T."/>
        </authorList>
    </citation>
    <scope>NUCLEOTIDE SEQUENCE</scope>
    <source>
        <strain evidence="13">KNV1</strain>
    </source>
</reference>
<evidence type="ECO:0000256" key="4">
    <source>
        <dbReference type="ARBA" id="ARBA00022741"/>
    </source>
</evidence>
<dbReference type="Pfam" id="PF00133">
    <property type="entry name" value="tRNA-synt_1"/>
    <property type="match status" value="1"/>
</dbReference>
<accession>A0A1V0SJU6</accession>
<evidence type="ECO:0000256" key="8">
    <source>
        <dbReference type="ARBA" id="ARBA00030520"/>
    </source>
</evidence>
<comment type="catalytic activity">
    <reaction evidence="9">
        <text>tRNA(Leu) + L-leucine + ATP = L-leucyl-tRNA(Leu) + AMP + diphosphate</text>
        <dbReference type="Rhea" id="RHEA:11688"/>
        <dbReference type="Rhea" id="RHEA-COMP:9613"/>
        <dbReference type="Rhea" id="RHEA-COMP:9622"/>
        <dbReference type="ChEBI" id="CHEBI:30616"/>
        <dbReference type="ChEBI" id="CHEBI:33019"/>
        <dbReference type="ChEBI" id="CHEBI:57427"/>
        <dbReference type="ChEBI" id="CHEBI:78442"/>
        <dbReference type="ChEBI" id="CHEBI:78494"/>
        <dbReference type="ChEBI" id="CHEBI:456215"/>
        <dbReference type="EC" id="6.1.1.4"/>
    </reaction>
</comment>
<dbReference type="PANTHER" id="PTHR45794">
    <property type="entry name" value="LEUCYL-TRNA SYNTHETASE"/>
    <property type="match status" value="1"/>
</dbReference>
<keyword evidence="6" id="KW-0648">Protein biosynthesis</keyword>
<name>A0A1V0SJU6_9VIRU</name>
<dbReference type="CDD" id="cd00812">
    <property type="entry name" value="LeuRS_core"/>
    <property type="match status" value="1"/>
</dbReference>
<evidence type="ECO:0000256" key="2">
    <source>
        <dbReference type="ARBA" id="ARBA00013164"/>
    </source>
</evidence>
<dbReference type="InterPro" id="IPR004493">
    <property type="entry name" value="Leu-tRNA-synth_Ia_arc/euk"/>
</dbReference>
<evidence type="ECO:0000259" key="10">
    <source>
        <dbReference type="Pfam" id="PF00133"/>
    </source>
</evidence>
<dbReference type="SUPFAM" id="SSF52374">
    <property type="entry name" value="Nucleotidylyl transferase"/>
    <property type="match status" value="1"/>
</dbReference>
<evidence type="ECO:0000256" key="9">
    <source>
        <dbReference type="ARBA" id="ARBA00047469"/>
    </source>
</evidence>
<dbReference type="InterPro" id="IPR001412">
    <property type="entry name" value="aa-tRNA-synth_I_CS"/>
</dbReference>
<keyword evidence="4" id="KW-0547">Nucleotide-binding</keyword>
<keyword evidence="7 13" id="KW-0030">Aminoacyl-tRNA synthetase</keyword>
<evidence type="ECO:0000259" key="11">
    <source>
        <dbReference type="Pfam" id="PF08264"/>
    </source>
</evidence>
<dbReference type="EMBL" id="KY684110">
    <property type="protein sequence ID" value="ARF11983.1"/>
    <property type="molecule type" value="Genomic_DNA"/>
</dbReference>
<dbReference type="Pfam" id="PF08264">
    <property type="entry name" value="Anticodon_1"/>
    <property type="match status" value="1"/>
</dbReference>
<dbReference type="InterPro" id="IPR013155">
    <property type="entry name" value="M/V/L/I-tRNA-synth_anticd-bd"/>
</dbReference>
<dbReference type="InterPro" id="IPR014729">
    <property type="entry name" value="Rossmann-like_a/b/a_fold"/>
</dbReference>
<feature type="domain" description="Methionyl/Leucyl tRNA synthetase" evidence="12">
    <location>
        <begin position="462"/>
        <end position="564"/>
    </location>
</feature>
<sequence length="844" mass="98344">MKGSIEGSFEGSKEQKCFITFPFPYQNGTLHLGHGYTLSKADFFARFKQAHGINVLFPFGFHLTGTPIAACANKLKESLQKYDLKTVDIDNLDKKDQIKILYNMGISREEIPKFIDPYYWGIYFPEKAKEDLKLFNLSADFTRSFITTDVNPQFDSFVKWQFNQLNKKGYLFHGKKPIIYSPKDEQACAAHDRSVGENVKIAEFNVIIAGEYVLTDIVLVETIKCVLVYPDDKFQKVKYQGKIMIARDEFFRNLQYQTEDKIEIMEEFYGNQLIGKTITIDDYDFVIQSSKVSNHASGIKLISTIKDVINPGRFNVQFKYYEPADLVISRSGDRCVVSITDQWFIDYSKPDLKAIVNDYIKNELNTFSEEVKNKLLAGSNWIELWPCSRSFGLGTKLLNTEYLIDSLSDSTIYMAYYTVAHLINQVPIEVVNDEFWNYIFLNGAFNPMHEKYHEIIDKMKSEFTYWYPVDLRVSGKDLVENHLTMALYNHVMIWGKEMLPKNYYVNGYLMLNKLKMSKSEGIFMTLSDAIKKFGSNATRFMLAEAGSGIEDANFDEKGAQSAFNRLETEKYWIYEVIDMMIKNPSTVQSFWDDVFENSVKELVNHITKCYENMDYHEIIANGINMLLLARNDYRVQYESNIVSFNPKTMKFFLDNLLITLYPICPAYVENIWNYMEDSGIKTMKNWPEQYNINRKLSFHHNVIQNILGECRSKIAEAHFRKNDSYTALSIQCFESYTPIEKELIKLIKQEYQTKPWNSIISQVFSTHSTEKKELGGFMGHVKSYIEKHSDVWFDHVNDSNELIMLIEYWIPKLFSQFTVTVSRRNDKINYKYSPEVPLIAKNLI</sequence>
<dbReference type="InterPro" id="IPR015413">
    <property type="entry name" value="Methionyl/Leucyl_tRNA_Synth"/>
</dbReference>
<dbReference type="InterPro" id="IPR002300">
    <property type="entry name" value="aa-tRNA-synth_Ia"/>
</dbReference>